<accession>A0A9J5W645</accession>
<comment type="caution">
    <text evidence="1">The sequence shown here is derived from an EMBL/GenBank/DDBJ whole genome shotgun (WGS) entry which is preliminary data.</text>
</comment>
<dbReference type="AlphaFoldDB" id="A0A9J5W645"/>
<keyword evidence="2" id="KW-1185">Reference proteome</keyword>
<organism evidence="1 2">
    <name type="scientific">Solanum commersonii</name>
    <name type="common">Commerson's wild potato</name>
    <name type="synonym">Commerson's nightshade</name>
    <dbReference type="NCBI Taxonomy" id="4109"/>
    <lineage>
        <taxon>Eukaryota</taxon>
        <taxon>Viridiplantae</taxon>
        <taxon>Streptophyta</taxon>
        <taxon>Embryophyta</taxon>
        <taxon>Tracheophyta</taxon>
        <taxon>Spermatophyta</taxon>
        <taxon>Magnoliopsida</taxon>
        <taxon>eudicotyledons</taxon>
        <taxon>Gunneridae</taxon>
        <taxon>Pentapetalae</taxon>
        <taxon>asterids</taxon>
        <taxon>lamiids</taxon>
        <taxon>Solanales</taxon>
        <taxon>Solanaceae</taxon>
        <taxon>Solanoideae</taxon>
        <taxon>Solaneae</taxon>
        <taxon>Solanum</taxon>
    </lineage>
</organism>
<name>A0A9J5W645_SOLCO</name>
<protein>
    <recommendedName>
        <fullName evidence="3">DUF4283 domain-containing protein</fullName>
    </recommendedName>
</protein>
<evidence type="ECO:0008006" key="3">
    <source>
        <dbReference type="Google" id="ProtNLM"/>
    </source>
</evidence>
<gene>
    <name evidence="1" type="ORF">H5410_060841</name>
</gene>
<sequence>MNVLEDFQLEIVDIKQRKIKGDCKKGLLRNRHILMRFSLIEDFINMMSKNVYYIIAKERVAYKIYTTLIYDAKFKPDKETTQAMAWIYFLIFFPPFS</sequence>
<dbReference type="Proteomes" id="UP000824120">
    <property type="component" value="Chromosome 12"/>
</dbReference>
<evidence type="ECO:0000313" key="1">
    <source>
        <dbReference type="EMBL" id="KAG5571075.1"/>
    </source>
</evidence>
<evidence type="ECO:0000313" key="2">
    <source>
        <dbReference type="Proteomes" id="UP000824120"/>
    </source>
</evidence>
<dbReference type="EMBL" id="JACXVP010000012">
    <property type="protein sequence ID" value="KAG5571075.1"/>
    <property type="molecule type" value="Genomic_DNA"/>
</dbReference>
<reference evidence="1 2" key="1">
    <citation type="submission" date="2020-09" db="EMBL/GenBank/DDBJ databases">
        <title>De no assembly of potato wild relative species, Solanum commersonii.</title>
        <authorList>
            <person name="Cho K."/>
        </authorList>
    </citation>
    <scope>NUCLEOTIDE SEQUENCE [LARGE SCALE GENOMIC DNA]</scope>
    <source>
        <strain evidence="1">LZ3.2</strain>
        <tissue evidence="1">Leaf</tissue>
    </source>
</reference>
<dbReference type="OrthoDB" id="851886at2759"/>
<proteinExistence type="predicted"/>